<evidence type="ECO:0000313" key="4">
    <source>
        <dbReference type="WBParaSite" id="SCUD_0000620301-mRNA-1"/>
    </source>
</evidence>
<sequence>MSAPPTGSGSVTSGITPSTETPATVPAPGDNPDSTTAGCTSGSTANPPNQAELTTLLSNMLNIMSTTNNGSGDINNAPPEQRF</sequence>
<dbReference type="EMBL" id="UZAK01012683">
    <property type="protein sequence ID" value="VDP01850.1"/>
    <property type="molecule type" value="Genomic_DNA"/>
</dbReference>
<keyword evidence="3" id="KW-1185">Reference proteome</keyword>
<organism evidence="4">
    <name type="scientific">Schistosoma curassoni</name>
    <dbReference type="NCBI Taxonomy" id="6186"/>
    <lineage>
        <taxon>Eukaryota</taxon>
        <taxon>Metazoa</taxon>
        <taxon>Spiralia</taxon>
        <taxon>Lophotrochozoa</taxon>
        <taxon>Platyhelminthes</taxon>
        <taxon>Trematoda</taxon>
        <taxon>Digenea</taxon>
        <taxon>Strigeidida</taxon>
        <taxon>Schistosomatoidea</taxon>
        <taxon>Schistosomatidae</taxon>
        <taxon>Schistosoma</taxon>
    </lineage>
</organism>
<protein>
    <submittedName>
        <fullName evidence="2 4">Uncharacterized protein</fullName>
    </submittedName>
</protein>
<feature type="region of interest" description="Disordered" evidence="1">
    <location>
        <begin position="62"/>
        <end position="83"/>
    </location>
</feature>
<dbReference type="AlphaFoldDB" id="A0A183JU13"/>
<dbReference type="WBParaSite" id="SCUD_0000620301-mRNA-1">
    <property type="protein sequence ID" value="SCUD_0000620301-mRNA-1"/>
    <property type="gene ID" value="SCUD_0000620301"/>
</dbReference>
<feature type="compositionally biased region" description="Polar residues" evidence="1">
    <location>
        <begin position="1"/>
        <end position="22"/>
    </location>
</feature>
<reference evidence="2 3" key="2">
    <citation type="submission" date="2018-11" db="EMBL/GenBank/DDBJ databases">
        <authorList>
            <consortium name="Pathogen Informatics"/>
        </authorList>
    </citation>
    <scope>NUCLEOTIDE SEQUENCE [LARGE SCALE GENOMIC DNA]</scope>
    <source>
        <strain evidence="2">Dakar</strain>
        <strain evidence="3">Dakar, Senegal</strain>
    </source>
</reference>
<dbReference type="Proteomes" id="UP000279833">
    <property type="component" value="Unassembled WGS sequence"/>
</dbReference>
<evidence type="ECO:0000313" key="2">
    <source>
        <dbReference type="EMBL" id="VDP01850.1"/>
    </source>
</evidence>
<feature type="region of interest" description="Disordered" evidence="1">
    <location>
        <begin position="1"/>
        <end position="50"/>
    </location>
</feature>
<feature type="compositionally biased region" description="Low complexity" evidence="1">
    <location>
        <begin position="34"/>
        <end position="45"/>
    </location>
</feature>
<feature type="compositionally biased region" description="Polar residues" evidence="1">
    <location>
        <begin position="62"/>
        <end position="74"/>
    </location>
</feature>
<reference evidence="4" key="1">
    <citation type="submission" date="2016-06" db="UniProtKB">
        <authorList>
            <consortium name="WormBaseParasite"/>
        </authorList>
    </citation>
    <scope>IDENTIFICATION</scope>
</reference>
<evidence type="ECO:0000256" key="1">
    <source>
        <dbReference type="SAM" id="MobiDB-lite"/>
    </source>
</evidence>
<name>A0A183JU13_9TREM</name>
<gene>
    <name evidence="2" type="ORF">SCUD_LOCUS6203</name>
</gene>
<accession>A0A183JU13</accession>
<proteinExistence type="predicted"/>
<evidence type="ECO:0000313" key="3">
    <source>
        <dbReference type="Proteomes" id="UP000279833"/>
    </source>
</evidence>